<evidence type="ECO:0000313" key="2">
    <source>
        <dbReference type="EMBL" id="RKO94731.1"/>
    </source>
</evidence>
<proteinExistence type="predicted"/>
<feature type="region of interest" description="Disordered" evidence="1">
    <location>
        <begin position="77"/>
        <end position="118"/>
    </location>
</feature>
<reference evidence="3" key="1">
    <citation type="journal article" date="2018" name="Nat. Microbiol.">
        <title>Leveraging single-cell genomics to expand the fungal tree of life.</title>
        <authorList>
            <person name="Ahrendt S.R."/>
            <person name="Quandt C.A."/>
            <person name="Ciobanu D."/>
            <person name="Clum A."/>
            <person name="Salamov A."/>
            <person name="Andreopoulos B."/>
            <person name="Cheng J.F."/>
            <person name="Woyke T."/>
            <person name="Pelin A."/>
            <person name="Henrissat B."/>
            <person name="Reynolds N.K."/>
            <person name="Benny G.L."/>
            <person name="Smith M.E."/>
            <person name="James T.Y."/>
            <person name="Grigoriev I.V."/>
        </authorList>
    </citation>
    <scope>NUCLEOTIDE SEQUENCE [LARGE SCALE GENOMIC DNA]</scope>
</reference>
<evidence type="ECO:0000256" key="1">
    <source>
        <dbReference type="SAM" id="MobiDB-lite"/>
    </source>
</evidence>
<sequence length="321" mass="34496">MLARRCLASHPSAPLDPQTRTVAVPHYWVNLGAAGPQQRTLPPKELDLTLSFTWEIHLKVATHQAPLLIKWAPAPAPAPPPAPTSPPVSASSPFSPPPVHTPDPAATDGTATEPPPSTAFFLPAHDFAALIPPTDDMPHRAPLPPAYSGTADPNVITAFFNALDYHFETNLATPPPRLAEVLDGGDIVVGSRGAYEEWRKKAGEDGDPPLHTAADLALIVEEARAAWVLSDAEKKATTNGLMAGRAQMWALANRGAPTYTAQSYFLSATDHQELAQKWSTITQGKHSFDQWLHDLTDLKAKRGGRVPKTTAVEKLITCTDP</sequence>
<dbReference type="EMBL" id="KZ993830">
    <property type="protein sequence ID" value="RKO94731.1"/>
    <property type="molecule type" value="Genomic_DNA"/>
</dbReference>
<feature type="compositionally biased region" description="Low complexity" evidence="1">
    <location>
        <begin position="102"/>
        <end position="112"/>
    </location>
</feature>
<protein>
    <submittedName>
        <fullName evidence="2">Uncharacterized protein</fullName>
    </submittedName>
</protein>
<feature type="compositionally biased region" description="Pro residues" evidence="1">
    <location>
        <begin position="77"/>
        <end position="86"/>
    </location>
</feature>
<organism evidence="2 3">
    <name type="scientific">Blyttiomyces helicus</name>
    <dbReference type="NCBI Taxonomy" id="388810"/>
    <lineage>
        <taxon>Eukaryota</taxon>
        <taxon>Fungi</taxon>
        <taxon>Fungi incertae sedis</taxon>
        <taxon>Chytridiomycota</taxon>
        <taxon>Chytridiomycota incertae sedis</taxon>
        <taxon>Chytridiomycetes</taxon>
        <taxon>Chytridiomycetes incertae sedis</taxon>
        <taxon>Blyttiomyces</taxon>
    </lineage>
</organism>
<keyword evidence="3" id="KW-1185">Reference proteome</keyword>
<name>A0A4P9WNM3_9FUNG</name>
<gene>
    <name evidence="2" type="ORF">BDK51DRAFT_40613</name>
</gene>
<dbReference type="Proteomes" id="UP000269721">
    <property type="component" value="Unassembled WGS sequence"/>
</dbReference>
<evidence type="ECO:0000313" key="3">
    <source>
        <dbReference type="Proteomes" id="UP000269721"/>
    </source>
</evidence>
<dbReference type="AlphaFoldDB" id="A0A4P9WNM3"/>
<accession>A0A4P9WNM3</accession>